<dbReference type="AlphaFoldDB" id="A0A251UAZ8"/>
<proteinExistence type="predicted"/>
<evidence type="ECO:0000256" key="1">
    <source>
        <dbReference type="SAM" id="MobiDB-lite"/>
    </source>
</evidence>
<gene>
    <name evidence="2" type="ORF">HannXRQ_Chr07g0194131</name>
</gene>
<reference evidence="3" key="1">
    <citation type="journal article" date="2017" name="Nature">
        <title>The sunflower genome provides insights into oil metabolism, flowering and Asterid evolution.</title>
        <authorList>
            <person name="Badouin H."/>
            <person name="Gouzy J."/>
            <person name="Grassa C.J."/>
            <person name="Murat F."/>
            <person name="Staton S.E."/>
            <person name="Cottret L."/>
            <person name="Lelandais-Briere C."/>
            <person name="Owens G.L."/>
            <person name="Carrere S."/>
            <person name="Mayjonade B."/>
            <person name="Legrand L."/>
            <person name="Gill N."/>
            <person name="Kane N.C."/>
            <person name="Bowers J.E."/>
            <person name="Hubner S."/>
            <person name="Bellec A."/>
            <person name="Berard A."/>
            <person name="Berges H."/>
            <person name="Blanchet N."/>
            <person name="Boniface M.C."/>
            <person name="Brunel D."/>
            <person name="Catrice O."/>
            <person name="Chaidir N."/>
            <person name="Claudel C."/>
            <person name="Donnadieu C."/>
            <person name="Faraut T."/>
            <person name="Fievet G."/>
            <person name="Helmstetter N."/>
            <person name="King M."/>
            <person name="Knapp S.J."/>
            <person name="Lai Z."/>
            <person name="Le Paslier M.C."/>
            <person name="Lippi Y."/>
            <person name="Lorenzon L."/>
            <person name="Mandel J.R."/>
            <person name="Marage G."/>
            <person name="Marchand G."/>
            <person name="Marquand E."/>
            <person name="Bret-Mestries E."/>
            <person name="Morien E."/>
            <person name="Nambeesan S."/>
            <person name="Nguyen T."/>
            <person name="Pegot-Espagnet P."/>
            <person name="Pouilly N."/>
            <person name="Raftis F."/>
            <person name="Sallet E."/>
            <person name="Schiex T."/>
            <person name="Thomas J."/>
            <person name="Vandecasteele C."/>
            <person name="Vares D."/>
            <person name="Vear F."/>
            <person name="Vautrin S."/>
            <person name="Crespi M."/>
            <person name="Mangin B."/>
            <person name="Burke J.M."/>
            <person name="Salse J."/>
            <person name="Munos S."/>
            <person name="Vincourt P."/>
            <person name="Rieseberg L.H."/>
            <person name="Langlade N.B."/>
        </authorList>
    </citation>
    <scope>NUCLEOTIDE SEQUENCE [LARGE SCALE GENOMIC DNA]</scope>
    <source>
        <strain evidence="3">cv. SF193</strain>
    </source>
</reference>
<evidence type="ECO:0000313" key="2">
    <source>
        <dbReference type="EMBL" id="OTG20530.1"/>
    </source>
</evidence>
<organism evidence="2 3">
    <name type="scientific">Helianthus annuus</name>
    <name type="common">Common sunflower</name>
    <dbReference type="NCBI Taxonomy" id="4232"/>
    <lineage>
        <taxon>Eukaryota</taxon>
        <taxon>Viridiplantae</taxon>
        <taxon>Streptophyta</taxon>
        <taxon>Embryophyta</taxon>
        <taxon>Tracheophyta</taxon>
        <taxon>Spermatophyta</taxon>
        <taxon>Magnoliopsida</taxon>
        <taxon>eudicotyledons</taxon>
        <taxon>Gunneridae</taxon>
        <taxon>Pentapetalae</taxon>
        <taxon>asterids</taxon>
        <taxon>campanulids</taxon>
        <taxon>Asterales</taxon>
        <taxon>Asteraceae</taxon>
        <taxon>Asteroideae</taxon>
        <taxon>Heliantheae alliance</taxon>
        <taxon>Heliantheae</taxon>
        <taxon>Helianthus</taxon>
    </lineage>
</organism>
<keyword evidence="3" id="KW-1185">Reference proteome</keyword>
<name>A0A251UAZ8_HELAN</name>
<feature type="region of interest" description="Disordered" evidence="1">
    <location>
        <begin position="33"/>
        <end position="54"/>
    </location>
</feature>
<feature type="compositionally biased region" description="Polar residues" evidence="1">
    <location>
        <begin position="33"/>
        <end position="51"/>
    </location>
</feature>
<accession>A0A251UAZ8</accession>
<dbReference type="Proteomes" id="UP000215914">
    <property type="component" value="Chromosome 7"/>
</dbReference>
<dbReference type="InParanoid" id="A0A251UAZ8"/>
<protein>
    <submittedName>
        <fullName evidence="2">Uncharacterized protein</fullName>
    </submittedName>
</protein>
<dbReference type="EMBL" id="CM007896">
    <property type="protein sequence ID" value="OTG20530.1"/>
    <property type="molecule type" value="Genomic_DNA"/>
</dbReference>
<sequence>MLMLTGWVYPNFEIHSSIHAPKCKVQTLKRSLQQPQSIDEQEQPSTTSIRSAINRRTRSTYVQPSIDQHTFSHQPQSIDEQEQPSKTIIRSAIRFDCLELKILRKKCIWELEC</sequence>
<evidence type="ECO:0000313" key="3">
    <source>
        <dbReference type="Proteomes" id="UP000215914"/>
    </source>
</evidence>